<protein>
    <submittedName>
        <fullName evidence="1">Flagellar motor protein MotP</fullName>
    </submittedName>
</protein>
<accession>A0ACC8XDY3</accession>
<dbReference type="EMBL" id="LJDB01000043">
    <property type="protein sequence ID" value="ONI40988.1"/>
    <property type="molecule type" value="Genomic_DNA"/>
</dbReference>
<dbReference type="Proteomes" id="UP000188605">
    <property type="component" value="Unassembled WGS sequence"/>
</dbReference>
<organism evidence="1 2">
    <name type="scientific">Candidatus Epulonipiscium fishelsonii</name>
    <dbReference type="NCBI Taxonomy" id="77094"/>
    <lineage>
        <taxon>Bacteria</taxon>
        <taxon>Bacillati</taxon>
        <taxon>Bacillota</taxon>
        <taxon>Clostridia</taxon>
        <taxon>Lachnospirales</taxon>
        <taxon>Lachnospiraceae</taxon>
        <taxon>Candidatus Epulonipiscium</taxon>
    </lineage>
</organism>
<gene>
    <name evidence="1" type="ORF">AN396_04310</name>
</gene>
<proteinExistence type="predicted"/>
<keyword evidence="1" id="KW-0966">Cell projection</keyword>
<keyword evidence="1" id="KW-0969">Cilium</keyword>
<evidence type="ECO:0000313" key="1">
    <source>
        <dbReference type="EMBL" id="ONI40988.1"/>
    </source>
</evidence>
<keyword evidence="2" id="KW-1185">Reference proteome</keyword>
<sequence length="257" mass="27490">MDKGTPIGLVFGGFAIVATILIGGGDLMGFVDAPSIFVVFGGLIAAMLIGYTIPELAAGFKSFKVALNDPGFNPAELIKQVNELAQAARKDGLLVLEEKAQSMEDPFMKKGIGLMVDGTDPALIRDILETELAMMEERHKGMQGFWETVAAMGPAWGMIGTLIGLVNMLAELSDPTTLGPKMAVALITTFYGSVLANWVASPVVTSMKGKSAQEVMLKQMMIEGLLSIQAGENPRVIEEKLKSFLDPVTRLSLEQPE</sequence>
<reference evidence="1" key="1">
    <citation type="submission" date="2016-08" db="EMBL/GenBank/DDBJ databases">
        <authorList>
            <person name="Ngugi D.K."/>
            <person name="Miyake S."/>
            <person name="Stingl U."/>
        </authorList>
    </citation>
    <scope>NUCLEOTIDE SEQUENCE</scope>
    <source>
        <strain evidence="1">SCG-B11WGA-EpuloA1</strain>
    </source>
</reference>
<comment type="caution">
    <text evidence="1">The sequence shown here is derived from an EMBL/GenBank/DDBJ whole genome shotgun (WGS) entry which is preliminary data.</text>
</comment>
<keyword evidence="1" id="KW-0282">Flagellum</keyword>
<evidence type="ECO:0000313" key="2">
    <source>
        <dbReference type="Proteomes" id="UP000188605"/>
    </source>
</evidence>
<name>A0ACC8XDY3_9FIRM</name>